<dbReference type="GO" id="GO:0003714">
    <property type="term" value="F:transcription corepressor activity"/>
    <property type="evidence" value="ECO:0007669"/>
    <property type="project" value="InterPro"/>
</dbReference>
<feature type="region of interest" description="Disordered" evidence="1">
    <location>
        <begin position="253"/>
        <end position="386"/>
    </location>
</feature>
<organism evidence="3 4">
    <name type="scientific">Dermatophagoides pteronyssinus</name>
    <name type="common">European house dust mite</name>
    <dbReference type="NCBI Taxonomy" id="6956"/>
    <lineage>
        <taxon>Eukaryota</taxon>
        <taxon>Metazoa</taxon>
        <taxon>Ecdysozoa</taxon>
        <taxon>Arthropoda</taxon>
        <taxon>Chelicerata</taxon>
        <taxon>Arachnida</taxon>
        <taxon>Acari</taxon>
        <taxon>Acariformes</taxon>
        <taxon>Sarcoptiformes</taxon>
        <taxon>Astigmata</taxon>
        <taxon>Psoroptidia</taxon>
        <taxon>Analgoidea</taxon>
        <taxon>Pyroglyphidae</taxon>
        <taxon>Dermatophagoidinae</taxon>
        <taxon>Dermatophagoides</taxon>
    </lineage>
</organism>
<gene>
    <name evidence="4" type="primary">LOC113790662</name>
</gene>
<feature type="region of interest" description="Disordered" evidence="1">
    <location>
        <begin position="1"/>
        <end position="21"/>
    </location>
</feature>
<feature type="compositionally biased region" description="Basic and acidic residues" evidence="1">
    <location>
        <begin position="351"/>
        <end position="365"/>
    </location>
</feature>
<feature type="compositionally biased region" description="Basic residues" evidence="1">
    <location>
        <begin position="265"/>
        <end position="293"/>
    </location>
</feature>
<dbReference type="InParanoid" id="A0A6P6XTD7"/>
<proteinExistence type="predicted"/>
<feature type="domain" description="CBF1-interacting co-repressor CIR N-terminal" evidence="2">
    <location>
        <begin position="13"/>
        <end position="49"/>
    </location>
</feature>
<dbReference type="AlphaFoldDB" id="A0A6P6XTD7"/>
<feature type="compositionally biased region" description="Low complexity" evidence="1">
    <location>
        <begin position="159"/>
        <end position="177"/>
    </location>
</feature>
<accession>A0A6P6XTD7</accession>
<keyword evidence="3" id="KW-1185">Reference proteome</keyword>
<dbReference type="OMA" id="KSWHPAN"/>
<dbReference type="PANTHER" id="PTHR13151">
    <property type="entry name" value="CBF1 INTERACTING COREPRESSOR CIR"/>
    <property type="match status" value="1"/>
</dbReference>
<dbReference type="Proteomes" id="UP000515146">
    <property type="component" value="Unplaced"/>
</dbReference>
<dbReference type="KEGG" id="dpte:113790662"/>
<dbReference type="InterPro" id="IPR019339">
    <property type="entry name" value="CIR_N_dom"/>
</dbReference>
<feature type="region of interest" description="Disordered" evidence="1">
    <location>
        <begin position="149"/>
        <end position="185"/>
    </location>
</feature>
<dbReference type="FunCoup" id="A0A6P6XTD7">
    <property type="interactions" value="488"/>
</dbReference>
<feature type="compositionally biased region" description="Polar residues" evidence="1">
    <location>
        <begin position="149"/>
        <end position="158"/>
    </location>
</feature>
<name>A0A6P6XTD7_DERPT</name>
<evidence type="ECO:0000256" key="1">
    <source>
        <dbReference type="SAM" id="MobiDB-lite"/>
    </source>
</evidence>
<feature type="compositionally biased region" description="Basic and acidic residues" evidence="1">
    <location>
        <begin position="311"/>
        <end position="329"/>
    </location>
</feature>
<dbReference type="OrthoDB" id="6253837at2759"/>
<dbReference type="RefSeq" id="XP_027196153.1">
    <property type="nucleotide sequence ID" value="XM_027340352.1"/>
</dbReference>
<protein>
    <submittedName>
        <fullName evidence="4">Corepressor interacting with RBPJ 1-like</fullName>
    </submittedName>
</protein>
<dbReference type="Pfam" id="PF10197">
    <property type="entry name" value="Cir_N"/>
    <property type="match status" value="1"/>
</dbReference>
<feature type="compositionally biased region" description="Low complexity" evidence="1">
    <location>
        <begin position="253"/>
        <end position="264"/>
    </location>
</feature>
<dbReference type="GO" id="GO:0005634">
    <property type="term" value="C:nucleus"/>
    <property type="evidence" value="ECO:0007669"/>
    <property type="project" value="TreeGrafter"/>
</dbReference>
<dbReference type="InterPro" id="IPR040014">
    <property type="entry name" value="CIR1"/>
</dbReference>
<dbReference type="PANTHER" id="PTHR13151:SF2">
    <property type="entry name" value="COREPRESSOR INTERACTING WITH RBPJ 1"/>
    <property type="match status" value="1"/>
</dbReference>
<dbReference type="SMART" id="SM01083">
    <property type="entry name" value="Cir_N"/>
    <property type="match status" value="1"/>
</dbReference>
<reference evidence="4" key="1">
    <citation type="submission" date="2025-08" db="UniProtKB">
        <authorList>
            <consortium name="RefSeq"/>
        </authorList>
    </citation>
    <scope>IDENTIFICATION</scope>
    <source>
        <strain evidence="4">Airmid</strain>
    </source>
</reference>
<evidence type="ECO:0000313" key="4">
    <source>
        <dbReference type="RefSeq" id="XP_027196153.1"/>
    </source>
</evidence>
<feature type="compositionally biased region" description="Low complexity" evidence="1">
    <location>
        <begin position="333"/>
        <end position="350"/>
    </location>
</feature>
<evidence type="ECO:0000313" key="3">
    <source>
        <dbReference type="Proteomes" id="UP000515146"/>
    </source>
</evidence>
<evidence type="ECO:0000259" key="2">
    <source>
        <dbReference type="SMART" id="SM01083"/>
    </source>
</evidence>
<sequence length="386" mass="44729">MGKGYNNFMSKKPFHPASKENIKRVWMAEQRSIDSKKKEDEMRLQYEKEQDLYNNRLLVAGSDSKDKLSLNFMYEAPPGVRKENSKEMETEDEPQYKFEWQRNAPRESFAKNNMDIRDQPFGIQVRNVRCLKCHKWGHVNTDRECPLFNTTSLPAGNPSTDTNKSSSSAAATKTSNSGDKPPVKIEPNELIESMKEDQGLALKKSLYGNYGPESMKNNDHHQMLLLNAAVQNPEQSFLESLSSKQKKILLKKLQSLNKSSSSSSSKHKTDKKHKKKHKKESSSRKKKSKKVRKSKDSSDSSSSSSSSESDDDRKRNLDKKSRHSDIDKHHNQKQYSKNQHSSSSKYSNNDRLNKDRRDDDKDDYHHRRRKSRSRSPENGHHRKRRN</sequence>